<name>M1ZCD2_NITG3</name>
<dbReference type="RefSeq" id="WP_005009234.1">
    <property type="nucleotide sequence ID" value="NZ_HG422173.1"/>
</dbReference>
<organism evidence="1 2">
    <name type="scientific">Nitrospina gracilis (strain 3/211)</name>
    <dbReference type="NCBI Taxonomy" id="1266370"/>
    <lineage>
        <taxon>Bacteria</taxon>
        <taxon>Pseudomonadati</taxon>
        <taxon>Nitrospinota/Tectimicrobiota group</taxon>
        <taxon>Nitrospinota</taxon>
        <taxon>Nitrospinia</taxon>
        <taxon>Nitrospinales</taxon>
        <taxon>Nitrospinaceae</taxon>
        <taxon>Nitrospina</taxon>
    </lineage>
</organism>
<dbReference type="InParanoid" id="M1ZCD2"/>
<keyword evidence="2" id="KW-1185">Reference proteome</keyword>
<gene>
    <name evidence="1" type="ORF">NITGR_530008</name>
</gene>
<dbReference type="AlphaFoldDB" id="M1ZCD2"/>
<proteinExistence type="predicted"/>
<dbReference type="EMBL" id="CAQJ01000059">
    <property type="protein sequence ID" value="CCQ90990.1"/>
    <property type="molecule type" value="Genomic_DNA"/>
</dbReference>
<dbReference type="HOGENOM" id="CLU_1097671_0_0_0"/>
<comment type="caution">
    <text evidence="1">The sequence shown here is derived from an EMBL/GenBank/DDBJ whole genome shotgun (WGS) entry which is preliminary data.</text>
</comment>
<dbReference type="STRING" id="1266370.NITGR_530008"/>
<sequence length="253" mass="28484">MILVFNRYFHFKQNCLMSLSLFEGNLSRNLVVLLVAVSVPACNGKAYWKDHVIGNHYPILFVCRESLDSTMTYVGAGLEIGFFRDHRKSTHAGRLDVVADPLRRKVPVGFNEQTHPLDILKNDLTNLLRKSGFVSNSPKVTKREFLQLGVNLVVAHSEQTSEITDITYYLYERGIVVLDLALIKPETQGILWAARVTGEHMVVTSGRSSRFIEEAIEGAYCNCLKNFIEILKSDEFIRVLNRAGAADAARAHE</sequence>
<dbReference type="Proteomes" id="UP000011704">
    <property type="component" value="Unassembled WGS sequence"/>
</dbReference>
<reference evidence="1 2" key="1">
    <citation type="journal article" date="2013" name="Front. Microbiol.">
        <title>The genome of Nitrospina gracilis illuminates the metabolism and evolution of the major marine nitrite oxidizer.</title>
        <authorList>
            <person name="Luecker S."/>
            <person name="Nowka B."/>
            <person name="Rattei T."/>
            <person name="Spieck E."/>
            <person name="and Daims H."/>
        </authorList>
    </citation>
    <scope>NUCLEOTIDE SEQUENCE [LARGE SCALE GENOMIC DNA]</scope>
    <source>
        <strain evidence="1 2">3/211</strain>
    </source>
</reference>
<protein>
    <submittedName>
        <fullName evidence="1">Uncharacterized protein</fullName>
    </submittedName>
</protein>
<evidence type="ECO:0000313" key="1">
    <source>
        <dbReference type="EMBL" id="CCQ90990.1"/>
    </source>
</evidence>
<evidence type="ECO:0000313" key="2">
    <source>
        <dbReference type="Proteomes" id="UP000011704"/>
    </source>
</evidence>
<accession>M1ZCD2</accession>